<evidence type="ECO:0000256" key="3">
    <source>
        <dbReference type="ARBA" id="ARBA00012461"/>
    </source>
</evidence>
<reference evidence="12 13" key="1">
    <citation type="submission" date="2018-07" db="EMBL/GenBank/DDBJ databases">
        <title>Genomic Encyclopedia of Type Strains, Phase III (KMG-III): the genomes of soil and plant-associated and newly described type strains.</title>
        <authorList>
            <person name="Whitman W."/>
        </authorList>
    </citation>
    <scope>NUCLEOTIDE SEQUENCE [LARGE SCALE GENOMIC DNA]</scope>
    <source>
        <strain evidence="12 13">CECT 8236</strain>
    </source>
</reference>
<keyword evidence="5 10" id="KW-0808">Transferase</keyword>
<dbReference type="EC" id="2.7.7.24" evidence="3 10"/>
<comment type="caution">
    <text evidence="12">The sequence shown here is derived from an EMBL/GenBank/DDBJ whole genome shotgun (WGS) entry which is preliminary data.</text>
</comment>
<dbReference type="PANTHER" id="PTHR43532:SF1">
    <property type="entry name" value="GLUCOSE-1-PHOSPHATE THYMIDYLYLTRANSFERASE 1"/>
    <property type="match status" value="1"/>
</dbReference>
<evidence type="ECO:0000256" key="1">
    <source>
        <dbReference type="ARBA" id="ARBA00001946"/>
    </source>
</evidence>
<evidence type="ECO:0000256" key="4">
    <source>
        <dbReference type="ARBA" id="ARBA00017654"/>
    </source>
</evidence>
<keyword evidence="6 10" id="KW-0548">Nucleotidyltransferase</keyword>
<keyword evidence="8 10" id="KW-0460">Magnesium</keyword>
<dbReference type="NCBIfam" id="TIGR01207">
    <property type="entry name" value="rmlA"/>
    <property type="match status" value="1"/>
</dbReference>
<comment type="function">
    <text evidence="10">Catalyzes the formation of dTDP-glucose, from dTTP and glucose 1-phosphate, as well as its pyrophosphorolysis.</text>
</comment>
<dbReference type="Pfam" id="PF00483">
    <property type="entry name" value="NTP_transferase"/>
    <property type="match status" value="1"/>
</dbReference>
<keyword evidence="7 10" id="KW-0479">Metal-binding</keyword>
<dbReference type="FunFam" id="3.90.550.10:FF:000023">
    <property type="entry name" value="Glucose-1-phosphate thymidylyltransferase"/>
    <property type="match status" value="1"/>
</dbReference>
<evidence type="ECO:0000256" key="8">
    <source>
        <dbReference type="ARBA" id="ARBA00022842"/>
    </source>
</evidence>
<evidence type="ECO:0000313" key="13">
    <source>
        <dbReference type="Proteomes" id="UP000256869"/>
    </source>
</evidence>
<evidence type="ECO:0000256" key="7">
    <source>
        <dbReference type="ARBA" id="ARBA00022723"/>
    </source>
</evidence>
<evidence type="ECO:0000256" key="10">
    <source>
        <dbReference type="RuleBase" id="RU003706"/>
    </source>
</evidence>
<comment type="similarity">
    <text evidence="2 10">Belongs to the glucose-1-phosphate thymidylyltransferase family.</text>
</comment>
<dbReference type="GO" id="GO:0046872">
    <property type="term" value="F:metal ion binding"/>
    <property type="evidence" value="ECO:0007669"/>
    <property type="project" value="UniProtKB-KW"/>
</dbReference>
<keyword evidence="13" id="KW-1185">Reference proteome</keyword>
<evidence type="ECO:0000259" key="11">
    <source>
        <dbReference type="Pfam" id="PF00483"/>
    </source>
</evidence>
<dbReference type="Gene3D" id="3.90.550.10">
    <property type="entry name" value="Spore Coat Polysaccharide Biosynthesis Protein SpsA, Chain A"/>
    <property type="match status" value="1"/>
</dbReference>
<dbReference type="SUPFAM" id="SSF53448">
    <property type="entry name" value="Nucleotide-diphospho-sugar transferases"/>
    <property type="match status" value="1"/>
</dbReference>
<sequence>MNGLKGIILAGGNGTRLYPLTKAITKQLLPIYDKPMIYYPLSVLMLAGINHILIISTPEDSGRFQHLLGDGSNYGINIEYKAQASPDGLAQAFIIGEDFIQKDSVALILGDNIFYGQGFTEMLINVMKRSSGATVFGYKVKDPQRFGVVEFDEHLKAVSIEEKPQKPKSHFAITGLYFYDNKVVEYAKHIKPSARGELEITDINQIYLSNGELNVELLGRGFAWLDTGTHESLMQASHYIETIEKRQGFKVACIEEIAYLKGYISKDQLVRLGNELSKNEYGQYLLDLANS</sequence>
<evidence type="ECO:0000256" key="9">
    <source>
        <dbReference type="ARBA" id="ARBA00049336"/>
    </source>
</evidence>
<dbReference type="GO" id="GO:0008879">
    <property type="term" value="F:glucose-1-phosphate thymidylyltransferase activity"/>
    <property type="evidence" value="ECO:0007669"/>
    <property type="project" value="UniProtKB-EC"/>
</dbReference>
<dbReference type="Proteomes" id="UP000256869">
    <property type="component" value="Unassembled WGS sequence"/>
</dbReference>
<protein>
    <recommendedName>
        <fullName evidence="4 10">Glucose-1-phosphate thymidylyltransferase</fullName>
        <ecNumber evidence="3 10">2.7.7.24</ecNumber>
    </recommendedName>
</protein>
<evidence type="ECO:0000256" key="6">
    <source>
        <dbReference type="ARBA" id="ARBA00022695"/>
    </source>
</evidence>
<evidence type="ECO:0000256" key="5">
    <source>
        <dbReference type="ARBA" id="ARBA00022679"/>
    </source>
</evidence>
<dbReference type="InterPro" id="IPR005907">
    <property type="entry name" value="G1P_thy_trans_s"/>
</dbReference>
<comment type="cofactor">
    <cofactor evidence="1">
        <name>Mg(2+)</name>
        <dbReference type="ChEBI" id="CHEBI:18420"/>
    </cofactor>
</comment>
<feature type="domain" description="Nucleotidyl transferase" evidence="11">
    <location>
        <begin position="5"/>
        <end position="241"/>
    </location>
</feature>
<proteinExistence type="inferred from homology"/>
<dbReference type="AlphaFoldDB" id="A0A3D9I900"/>
<gene>
    <name evidence="12" type="ORF">DFP95_110109</name>
</gene>
<dbReference type="CDD" id="cd02538">
    <property type="entry name" value="G1P_TT_short"/>
    <property type="match status" value="1"/>
</dbReference>
<dbReference type="InterPro" id="IPR029044">
    <property type="entry name" value="Nucleotide-diphossugar_trans"/>
</dbReference>
<evidence type="ECO:0000256" key="2">
    <source>
        <dbReference type="ARBA" id="ARBA00010480"/>
    </source>
</evidence>
<organism evidence="12 13">
    <name type="scientific">Cohnella lupini</name>
    <dbReference type="NCBI Taxonomy" id="1294267"/>
    <lineage>
        <taxon>Bacteria</taxon>
        <taxon>Bacillati</taxon>
        <taxon>Bacillota</taxon>
        <taxon>Bacilli</taxon>
        <taxon>Bacillales</taxon>
        <taxon>Paenibacillaceae</taxon>
        <taxon>Cohnella</taxon>
    </lineage>
</organism>
<dbReference type="EMBL" id="QRDY01000010">
    <property type="protein sequence ID" value="RED57636.1"/>
    <property type="molecule type" value="Genomic_DNA"/>
</dbReference>
<dbReference type="PANTHER" id="PTHR43532">
    <property type="entry name" value="GLUCOSE-1-PHOSPHATE THYMIDYLYLTRANSFERASE"/>
    <property type="match status" value="1"/>
</dbReference>
<dbReference type="InterPro" id="IPR005835">
    <property type="entry name" value="NTP_transferase_dom"/>
</dbReference>
<evidence type="ECO:0000313" key="12">
    <source>
        <dbReference type="EMBL" id="RED57636.1"/>
    </source>
</evidence>
<accession>A0A3D9I900</accession>
<comment type="catalytic activity">
    <reaction evidence="9 10">
        <text>dTTP + alpha-D-glucose 1-phosphate + H(+) = dTDP-alpha-D-glucose + diphosphate</text>
        <dbReference type="Rhea" id="RHEA:15225"/>
        <dbReference type="ChEBI" id="CHEBI:15378"/>
        <dbReference type="ChEBI" id="CHEBI:33019"/>
        <dbReference type="ChEBI" id="CHEBI:37568"/>
        <dbReference type="ChEBI" id="CHEBI:57477"/>
        <dbReference type="ChEBI" id="CHEBI:58601"/>
        <dbReference type="EC" id="2.7.7.24"/>
    </reaction>
</comment>
<name>A0A3D9I900_9BACL</name>